<comment type="domain">
    <text evidence="10">Lacks alpha-helical transmembrane segments, suggesting that it resides in the membrane via beta-sheet conformations similar to those predicted for other outer membrane proteins and porin.</text>
</comment>
<dbReference type="PANTHER" id="PTHR28185">
    <property type="entry name" value="MITOCHONDRIAL DISTRIBUTION AND MORPHOLOGY PROTEIN 34"/>
    <property type="match status" value="1"/>
</dbReference>
<dbReference type="InterPro" id="IPR058825">
    <property type="entry name" value="MDM34_N"/>
</dbReference>
<dbReference type="GO" id="GO:0032865">
    <property type="term" value="C:ERMES complex"/>
    <property type="evidence" value="ECO:0007669"/>
    <property type="project" value="UniProtKB-UniRule"/>
</dbReference>
<feature type="compositionally biased region" description="Polar residues" evidence="11">
    <location>
        <begin position="341"/>
        <end position="358"/>
    </location>
</feature>
<comment type="subcellular location">
    <subcellularLocation>
        <location evidence="1">Membrane</location>
    </subcellularLocation>
    <subcellularLocation>
        <location evidence="10">Mitochondrion outer membrane</location>
        <topology evidence="10">Multi-pass membrane protein</topology>
    </subcellularLocation>
    <text evidence="10">The ERMES/MDM complex localizes to a few discrete foci (around 10 per single cell), that represent mitochondria-endoplasmic reticulum junctions. These foci are often found next to mtDNA nucleoids.</text>
</comment>
<protein>
    <recommendedName>
        <fullName evidence="10">Mitochondrial distribution and morphology protein 34</fullName>
    </recommendedName>
</protein>
<evidence type="ECO:0000256" key="10">
    <source>
        <dbReference type="HAMAP-Rule" id="MF_03105"/>
    </source>
</evidence>
<dbReference type="AlphaFoldDB" id="A0A5J5EZ01"/>
<evidence type="ECO:0000256" key="2">
    <source>
        <dbReference type="ARBA" id="ARBA00022448"/>
    </source>
</evidence>
<feature type="compositionally biased region" description="Basic residues" evidence="11">
    <location>
        <begin position="322"/>
        <end position="336"/>
    </location>
</feature>
<evidence type="ECO:0000259" key="12">
    <source>
        <dbReference type="PROSITE" id="PS51847"/>
    </source>
</evidence>
<dbReference type="HAMAP" id="MF_03105">
    <property type="entry name" value="Mdm34"/>
    <property type="match status" value="1"/>
</dbReference>
<keyword evidence="14" id="KW-1185">Reference proteome</keyword>
<comment type="function">
    <text evidence="10">Component of the ERMES/MDM complex, which serves as a molecular tether to connect the endoplasmic reticulum (ER) and mitochondria. Components of this complex are involved in the control of mitochondrial shape and protein biogenesis, and function in nonvesicular lipid trafficking between the ER and mitochondria. MDM34 is required for the interaction of the ER-resident membrane protein MMM1 and the outer mitochondrial membrane-resident beta-barrel protein MDM10.</text>
</comment>
<evidence type="ECO:0000256" key="11">
    <source>
        <dbReference type="SAM" id="MobiDB-lite"/>
    </source>
</evidence>
<evidence type="ECO:0000256" key="7">
    <source>
        <dbReference type="ARBA" id="ARBA00023121"/>
    </source>
</evidence>
<dbReference type="EMBL" id="VXIS01000075">
    <property type="protein sequence ID" value="KAA8907858.1"/>
    <property type="molecule type" value="Genomic_DNA"/>
</dbReference>
<keyword evidence="7" id="KW-0446">Lipid-binding</keyword>
<keyword evidence="8 10" id="KW-0496">Mitochondrion</keyword>
<dbReference type="GO" id="GO:0007005">
    <property type="term" value="P:mitochondrion organization"/>
    <property type="evidence" value="ECO:0007669"/>
    <property type="project" value="InterPro"/>
</dbReference>
<keyword evidence="4 10" id="KW-0812">Transmembrane</keyword>
<dbReference type="InParanoid" id="A0A5J5EZ01"/>
<keyword evidence="3 10" id="KW-1134">Transmembrane beta strand</keyword>
<evidence type="ECO:0000256" key="8">
    <source>
        <dbReference type="ARBA" id="ARBA00023128"/>
    </source>
</evidence>
<dbReference type="FunCoup" id="A0A5J5EZ01">
    <property type="interactions" value="48"/>
</dbReference>
<keyword evidence="9 10" id="KW-0472">Membrane</keyword>
<dbReference type="PROSITE" id="PS51847">
    <property type="entry name" value="SMP"/>
    <property type="match status" value="1"/>
</dbReference>
<dbReference type="InterPro" id="IPR027536">
    <property type="entry name" value="MDM34"/>
</dbReference>
<dbReference type="GO" id="GO:1990456">
    <property type="term" value="P:mitochondrion-endoplasmic reticulum membrane tethering"/>
    <property type="evidence" value="ECO:0007669"/>
    <property type="project" value="TreeGrafter"/>
</dbReference>
<feature type="region of interest" description="Disordered" evidence="11">
    <location>
        <begin position="209"/>
        <end position="230"/>
    </location>
</feature>
<feature type="region of interest" description="Disordered" evidence="11">
    <location>
        <begin position="304"/>
        <end position="424"/>
    </location>
</feature>
<comment type="similarity">
    <text evidence="10">Belongs to the MDM34 family.</text>
</comment>
<accession>A0A5J5EZ01</accession>
<reference evidence="13 14" key="1">
    <citation type="submission" date="2019-09" db="EMBL/GenBank/DDBJ databases">
        <title>Draft genome of the ectomycorrhizal ascomycete Sphaerosporella brunnea.</title>
        <authorList>
            <consortium name="DOE Joint Genome Institute"/>
            <person name="Benucci G.M."/>
            <person name="Marozzi G."/>
            <person name="Antonielli L."/>
            <person name="Sanchez S."/>
            <person name="Marco P."/>
            <person name="Wang X."/>
            <person name="Falini L.B."/>
            <person name="Barry K."/>
            <person name="Haridas S."/>
            <person name="Lipzen A."/>
            <person name="Labutti K."/>
            <person name="Grigoriev I.V."/>
            <person name="Murat C."/>
            <person name="Martin F."/>
            <person name="Albertini E."/>
            <person name="Donnini D."/>
            <person name="Bonito G."/>
        </authorList>
    </citation>
    <scope>NUCLEOTIDE SEQUENCE [LARGE SCALE GENOMIC DNA]</scope>
    <source>
        <strain evidence="13 14">Sb_GMNB300</strain>
    </source>
</reference>
<evidence type="ECO:0000256" key="6">
    <source>
        <dbReference type="ARBA" id="ARBA00023055"/>
    </source>
</evidence>
<evidence type="ECO:0000256" key="4">
    <source>
        <dbReference type="ARBA" id="ARBA00022692"/>
    </source>
</evidence>
<evidence type="ECO:0000256" key="9">
    <source>
        <dbReference type="ARBA" id="ARBA00023136"/>
    </source>
</evidence>
<feature type="domain" description="SMP-LTD" evidence="12">
    <location>
        <begin position="1"/>
        <end position="207"/>
    </location>
</feature>
<dbReference type="CDD" id="cd21673">
    <property type="entry name" value="SMP_Mdm34"/>
    <property type="match status" value="1"/>
</dbReference>
<evidence type="ECO:0000256" key="3">
    <source>
        <dbReference type="ARBA" id="ARBA00022452"/>
    </source>
</evidence>
<feature type="compositionally biased region" description="Polar residues" evidence="11">
    <location>
        <begin position="310"/>
        <end position="320"/>
    </location>
</feature>
<gene>
    <name evidence="10" type="primary">MDM34</name>
    <name evidence="13" type="ORF">FN846DRAFT_946572</name>
</gene>
<feature type="compositionally biased region" description="Basic and acidic residues" evidence="11">
    <location>
        <begin position="209"/>
        <end position="219"/>
    </location>
</feature>
<dbReference type="OrthoDB" id="17927at2759"/>
<comment type="caution">
    <text evidence="13">The sequence shown here is derived from an EMBL/GenBank/DDBJ whole genome shotgun (WGS) entry which is preliminary data.</text>
</comment>
<organism evidence="13 14">
    <name type="scientific">Sphaerosporella brunnea</name>
    <dbReference type="NCBI Taxonomy" id="1250544"/>
    <lineage>
        <taxon>Eukaryota</taxon>
        <taxon>Fungi</taxon>
        <taxon>Dikarya</taxon>
        <taxon>Ascomycota</taxon>
        <taxon>Pezizomycotina</taxon>
        <taxon>Pezizomycetes</taxon>
        <taxon>Pezizales</taxon>
        <taxon>Pyronemataceae</taxon>
        <taxon>Sphaerosporella</taxon>
    </lineage>
</organism>
<proteinExistence type="inferred from homology"/>
<evidence type="ECO:0000256" key="5">
    <source>
        <dbReference type="ARBA" id="ARBA00022787"/>
    </source>
</evidence>
<dbReference type="Pfam" id="PF26545">
    <property type="entry name" value="Mdm34_N"/>
    <property type="match status" value="1"/>
</dbReference>
<dbReference type="GO" id="GO:0008289">
    <property type="term" value="F:lipid binding"/>
    <property type="evidence" value="ECO:0007669"/>
    <property type="project" value="UniProtKB-KW"/>
</dbReference>
<keyword evidence="5 10" id="KW-1000">Mitochondrion outer membrane</keyword>
<keyword evidence="6" id="KW-0445">Lipid transport</keyword>
<sequence>MAFNFNWTPLIASTSSPEFYSHAKDLLTLALNKSANSSVIVDSDVTVENLHLGQSAPELEVLEIGDLAEDRFRGVFRMTYDGDALVTVKARVQVNPLCTYINHTTPSYTNPNPLAAASAPLTIPVQLTLSEFKLSGFVILVFSKEKGITLVFRNDPLESMRVQSSFDSIPFIKNYLQKEIERQVRVLFQEELPLAVYKLSIRLLEAEDSGSRKPKDSVEPSHTQMAEEEADEDIVSLYADPSDVPLFPEKNELRLRALRNSQQTLSLFTPRIQGAIYRATPPSSYPGKTMLAETPCAYPGEKASIRPGLHSSNSTMSLGSTHGRRKRKHRIVNLRKGRGESPTSSEPVSPASSEQATVASAPEFDRNSAVGDRPRKLSLVGGECPVPATPTTTQQDAVSPPLPSSPLTNVWRSRPDTPAGPIRGTCYPSGIVEKAFMKRFMAEMTRQAEERRDEIVSESRYL</sequence>
<dbReference type="InterPro" id="IPR031468">
    <property type="entry name" value="SMP_LBD"/>
</dbReference>
<keyword evidence="2" id="KW-0813">Transport</keyword>
<evidence type="ECO:0000256" key="1">
    <source>
        <dbReference type="ARBA" id="ARBA00004370"/>
    </source>
</evidence>
<dbReference type="PANTHER" id="PTHR28185:SF1">
    <property type="entry name" value="MITOCHONDRIAL DISTRIBUTION AND MORPHOLOGY PROTEIN 34"/>
    <property type="match status" value="1"/>
</dbReference>
<comment type="subunit">
    <text evidence="10">Component of the ER-mitochondria encounter structure (ERMES) or MDM complex, composed of MMM1, MDM10, MDM12 and MDM34.</text>
</comment>
<name>A0A5J5EZ01_9PEZI</name>
<dbReference type="Proteomes" id="UP000326924">
    <property type="component" value="Unassembled WGS sequence"/>
</dbReference>
<dbReference type="GO" id="GO:0015914">
    <property type="term" value="P:phospholipid transport"/>
    <property type="evidence" value="ECO:0007669"/>
    <property type="project" value="TreeGrafter"/>
</dbReference>
<evidence type="ECO:0000313" key="14">
    <source>
        <dbReference type="Proteomes" id="UP000326924"/>
    </source>
</evidence>
<evidence type="ECO:0000313" key="13">
    <source>
        <dbReference type="EMBL" id="KAA8907858.1"/>
    </source>
</evidence>